<dbReference type="RefSeq" id="WP_126378966.1">
    <property type="nucleotide sequence ID" value="NZ_AP017378.1"/>
</dbReference>
<dbReference type="InterPro" id="IPR011006">
    <property type="entry name" value="CheY-like_superfamily"/>
</dbReference>
<dbReference type="Gene3D" id="1.10.3210.10">
    <property type="entry name" value="Hypothetical protein af1432"/>
    <property type="match status" value="1"/>
</dbReference>
<evidence type="ECO:0000256" key="1">
    <source>
        <dbReference type="PROSITE-ProRule" id="PRU00169"/>
    </source>
</evidence>
<dbReference type="PIRSF" id="PIRSF036883">
    <property type="entry name" value="RR_HD-GYP_mod"/>
    <property type="match status" value="1"/>
</dbReference>
<dbReference type="SUPFAM" id="SSF52172">
    <property type="entry name" value="CheY-like"/>
    <property type="match status" value="1"/>
</dbReference>
<dbReference type="PANTHER" id="PTHR33525:SF3">
    <property type="entry name" value="RIBONUCLEASE Y"/>
    <property type="match status" value="1"/>
</dbReference>
<keyword evidence="1" id="KW-0597">Phosphoprotein</keyword>
<name>A0A2Z6AZQ4_9BACT</name>
<evidence type="ECO:0000259" key="3">
    <source>
        <dbReference type="PROSITE" id="PS51833"/>
    </source>
</evidence>
<dbReference type="CDD" id="cd17569">
    <property type="entry name" value="REC_HupR-like"/>
    <property type="match status" value="1"/>
</dbReference>
<evidence type="ECO:0000313" key="5">
    <source>
        <dbReference type="Proteomes" id="UP000269883"/>
    </source>
</evidence>
<dbReference type="PROSITE" id="PS50110">
    <property type="entry name" value="RESPONSE_REGULATORY"/>
    <property type="match status" value="1"/>
</dbReference>
<dbReference type="InterPro" id="IPR014626">
    <property type="entry name" value="Sig_transdc_resp-reg_put"/>
</dbReference>
<dbReference type="SMART" id="SM00448">
    <property type="entry name" value="REC"/>
    <property type="match status" value="1"/>
</dbReference>
<protein>
    <submittedName>
        <fullName evidence="4">Putative domain HDIG-containing protein</fullName>
    </submittedName>
</protein>
<proteinExistence type="predicted"/>
<keyword evidence="5" id="KW-1185">Reference proteome</keyword>
<dbReference type="Pfam" id="PF08668">
    <property type="entry name" value="HDOD"/>
    <property type="match status" value="1"/>
</dbReference>
<dbReference type="Gene3D" id="3.40.50.2300">
    <property type="match status" value="1"/>
</dbReference>
<feature type="domain" description="Response regulatory" evidence="2">
    <location>
        <begin position="4"/>
        <end position="119"/>
    </location>
</feature>
<dbReference type="PANTHER" id="PTHR33525">
    <property type="match status" value="1"/>
</dbReference>
<evidence type="ECO:0000259" key="2">
    <source>
        <dbReference type="PROSITE" id="PS50110"/>
    </source>
</evidence>
<evidence type="ECO:0000313" key="4">
    <source>
        <dbReference type="EMBL" id="BBD08673.1"/>
    </source>
</evidence>
<reference evidence="4 5" key="1">
    <citation type="journal article" date="2018" name="Sci. Adv.">
        <title>Multi-heme cytochromes provide a pathway for survival in energy-limited environments.</title>
        <authorList>
            <person name="Deng X."/>
            <person name="Dohmae N."/>
            <person name="Nealson K.H."/>
            <person name="Hashimoto K."/>
            <person name="Okamoto A."/>
        </authorList>
    </citation>
    <scope>NUCLEOTIDE SEQUENCE [LARGE SCALE GENOMIC DNA]</scope>
    <source>
        <strain evidence="4 5">IS5</strain>
    </source>
</reference>
<dbReference type="Pfam" id="PF00072">
    <property type="entry name" value="Response_reg"/>
    <property type="match status" value="1"/>
</dbReference>
<dbReference type="InterPro" id="IPR052340">
    <property type="entry name" value="RNase_Y/CdgJ"/>
</dbReference>
<dbReference type="InterPro" id="IPR003607">
    <property type="entry name" value="HD/PDEase_dom"/>
</dbReference>
<accession>A0A2Z6AZQ4</accession>
<organism evidence="4 5">
    <name type="scientific">Desulfovibrio ferrophilus</name>
    <dbReference type="NCBI Taxonomy" id="241368"/>
    <lineage>
        <taxon>Bacteria</taxon>
        <taxon>Pseudomonadati</taxon>
        <taxon>Thermodesulfobacteriota</taxon>
        <taxon>Desulfovibrionia</taxon>
        <taxon>Desulfovibrionales</taxon>
        <taxon>Desulfovibrionaceae</taxon>
        <taxon>Desulfovibrio</taxon>
    </lineage>
</organism>
<dbReference type="GO" id="GO:0000160">
    <property type="term" value="P:phosphorelay signal transduction system"/>
    <property type="evidence" value="ECO:0007669"/>
    <property type="project" value="InterPro"/>
</dbReference>
<dbReference type="PROSITE" id="PS51833">
    <property type="entry name" value="HDOD"/>
    <property type="match status" value="1"/>
</dbReference>
<dbReference type="EMBL" id="AP017378">
    <property type="protein sequence ID" value="BBD08673.1"/>
    <property type="molecule type" value="Genomic_DNA"/>
</dbReference>
<dbReference type="Proteomes" id="UP000269883">
    <property type="component" value="Chromosome"/>
</dbReference>
<dbReference type="KEGG" id="dfl:DFE_1947"/>
<gene>
    <name evidence="4" type="ORF">DFE_1947</name>
</gene>
<dbReference type="SUPFAM" id="SSF109604">
    <property type="entry name" value="HD-domain/PDEase-like"/>
    <property type="match status" value="1"/>
</dbReference>
<dbReference type="OrthoDB" id="9803649at2"/>
<dbReference type="AlphaFoldDB" id="A0A2Z6AZQ4"/>
<dbReference type="InterPro" id="IPR013976">
    <property type="entry name" value="HDOD"/>
</dbReference>
<dbReference type="InterPro" id="IPR001789">
    <property type="entry name" value="Sig_transdc_resp-reg_receiver"/>
</dbReference>
<feature type="domain" description="HDOD" evidence="3">
    <location>
        <begin position="140"/>
        <end position="337"/>
    </location>
</feature>
<feature type="modified residue" description="4-aspartylphosphate" evidence="1">
    <location>
        <position position="55"/>
    </location>
</feature>
<sequence>MKRRILFVDDEPKVLTGIRRMLFDMREEWELLFAAGGYQALEIIADKPVDVIVSDIRMPEMDGVELLGRVRKQYPEVTRIAMSGHSSAKVSALAALTVHQYLTKPCSVEDLKSVVNQALGRENILEDPALKRMVSRVDRLPSVPAIFQELTAELGKPEPSLPILGEIVARDVSMCAKILQLVNSSFFGFARHIESPQQAVTLLGVNVIKSLVLSVHLFAEFDAGKVPGFTLAYLWDHSRRVAALSRMVAEARGCSREDCDYAFIAGMLHDVGKLVLAENFVEEYNGCLEKVRSDGGIMWQSERNCLGVSHAEVGGYLMGLWGLPGPVADAIAYHHLPLACPESSAVLLAVHVANVMDHTVYVFSERSVIPVMDQQFLEQMGALDHVESWLETAREMIQESKDGDG</sequence>
<dbReference type="SMART" id="SM00471">
    <property type="entry name" value="HDc"/>
    <property type="match status" value="1"/>
</dbReference>
<dbReference type="CDD" id="cd00077">
    <property type="entry name" value="HDc"/>
    <property type="match status" value="1"/>
</dbReference>